<dbReference type="Pfam" id="PF05036">
    <property type="entry name" value="SPOR"/>
    <property type="match status" value="1"/>
</dbReference>
<dbReference type="OrthoDB" id="2967208at2"/>
<dbReference type="Proteomes" id="UP000219546">
    <property type="component" value="Unassembled WGS sequence"/>
</dbReference>
<feature type="domain" description="SPOR" evidence="2">
    <location>
        <begin position="150"/>
        <end position="229"/>
    </location>
</feature>
<sequence length="334" mass="35932">MKEQSNKNGQIKIMLNEKSAPIKEEKKTQARDILENVSIETAAAREEVEEFDWILPEIDPGPKEFIQANKKEKNSQLLKYSGKKGNMFHTVSSLLFSLAFAIGLGIAFGIILLKFISAEGSQVSVQTTNPPAISDNQPPPVNASPSSVAIPTMSVYVIQGGVFSNQEAANTLVAQLNEKAVPSVILENGDSSYTVLLGLASNENEAKRLANIYAEKGIEVYAKEHLLKEGTFETASVGNTSVLNEAISALPVLFDLAGKATLGQGVPEDAQSKLNDISSTIQNTEFQDQASALLADIILQASTALEAYGQGKNVNDAYEAQQVLLSYIKLNAEN</sequence>
<keyword evidence="1" id="KW-1133">Transmembrane helix</keyword>
<keyword evidence="1" id="KW-0472">Membrane</keyword>
<proteinExistence type="predicted"/>
<keyword evidence="1" id="KW-0812">Transmembrane</keyword>
<dbReference type="EMBL" id="OAOP01000005">
    <property type="protein sequence ID" value="SNX71556.1"/>
    <property type="molecule type" value="Genomic_DNA"/>
</dbReference>
<dbReference type="RefSeq" id="WP_097159089.1">
    <property type="nucleotide sequence ID" value="NZ_JBEPMQ010000004.1"/>
</dbReference>
<dbReference type="Gene3D" id="3.30.70.1070">
    <property type="entry name" value="Sporulation related repeat"/>
    <property type="match status" value="1"/>
</dbReference>
<keyword evidence="4" id="KW-1185">Reference proteome</keyword>
<dbReference type="PROSITE" id="PS51724">
    <property type="entry name" value="SPOR"/>
    <property type="match status" value="1"/>
</dbReference>
<evidence type="ECO:0000313" key="4">
    <source>
        <dbReference type="Proteomes" id="UP000219546"/>
    </source>
</evidence>
<dbReference type="GO" id="GO:0042834">
    <property type="term" value="F:peptidoglycan binding"/>
    <property type="evidence" value="ECO:0007669"/>
    <property type="project" value="InterPro"/>
</dbReference>
<dbReference type="AlphaFoldDB" id="A0A285CWZ2"/>
<protein>
    <submittedName>
        <fullName evidence="3">Stage II sporulation protein B</fullName>
    </submittedName>
</protein>
<dbReference type="SUPFAM" id="SSF110997">
    <property type="entry name" value="Sporulation related repeat"/>
    <property type="match status" value="1"/>
</dbReference>
<evidence type="ECO:0000259" key="2">
    <source>
        <dbReference type="PROSITE" id="PS51724"/>
    </source>
</evidence>
<accession>A0A285CWZ2</accession>
<evidence type="ECO:0000313" key="3">
    <source>
        <dbReference type="EMBL" id="SNX71556.1"/>
    </source>
</evidence>
<dbReference type="InterPro" id="IPR036680">
    <property type="entry name" value="SPOR-like_sf"/>
</dbReference>
<evidence type="ECO:0000256" key="1">
    <source>
        <dbReference type="SAM" id="Phobius"/>
    </source>
</evidence>
<gene>
    <name evidence="3" type="ORF">SAMN05877753_105295</name>
</gene>
<reference evidence="3 4" key="1">
    <citation type="submission" date="2017-08" db="EMBL/GenBank/DDBJ databases">
        <authorList>
            <person name="de Groot N.N."/>
        </authorList>
    </citation>
    <scope>NUCLEOTIDE SEQUENCE [LARGE SCALE GENOMIC DNA]</scope>
    <source>
        <strain evidence="3 4">JC228</strain>
    </source>
</reference>
<organism evidence="3 4">
    <name type="scientific">Bacillus oleivorans</name>
    <dbReference type="NCBI Taxonomy" id="1448271"/>
    <lineage>
        <taxon>Bacteria</taxon>
        <taxon>Bacillati</taxon>
        <taxon>Bacillota</taxon>
        <taxon>Bacilli</taxon>
        <taxon>Bacillales</taxon>
        <taxon>Bacillaceae</taxon>
        <taxon>Bacillus</taxon>
    </lineage>
</organism>
<dbReference type="InterPro" id="IPR007730">
    <property type="entry name" value="SPOR-like_dom"/>
</dbReference>
<name>A0A285CWZ2_9BACI</name>
<feature type="transmembrane region" description="Helical" evidence="1">
    <location>
        <begin position="93"/>
        <end position="116"/>
    </location>
</feature>